<sequence length="236" mass="28052">MEKILYKFLFRLCLIGILILVVKLATPFTFDKWFPIDEIVLSGEYKYIEREQVQMVANNYLEGNFFSLNIHKLREGMKKLPWIKDVDIYRKWPNRITMLIMQHQPIARYGMQGLINEEGEFFGAAYEDYLPIIYGPKEKLPYITSKFFIFNEILHTEFIKIHKITYTRKDDWVINTSDGMIIKLNDDKSAEVLKRFVDNFQIVLKSMNKRITSVDLRYRDGFAVSSDTIKKINHKL</sequence>
<keyword evidence="7" id="KW-0472">Membrane</keyword>
<dbReference type="Pfam" id="PF08478">
    <property type="entry name" value="POTRA_1"/>
    <property type="match status" value="1"/>
</dbReference>
<dbReference type="InterPro" id="IPR026579">
    <property type="entry name" value="FtsQ"/>
</dbReference>
<dbReference type="OrthoDB" id="9790370at2"/>
<proteinExistence type="predicted"/>
<dbReference type="Pfam" id="PF03799">
    <property type="entry name" value="FtsQ_DivIB_C"/>
    <property type="match status" value="1"/>
</dbReference>
<dbReference type="Proteomes" id="UP000066549">
    <property type="component" value="Chromosome"/>
</dbReference>
<evidence type="ECO:0000259" key="9">
    <source>
        <dbReference type="PROSITE" id="PS51779"/>
    </source>
</evidence>
<dbReference type="InterPro" id="IPR013685">
    <property type="entry name" value="POTRA_FtsQ_type"/>
</dbReference>
<dbReference type="InterPro" id="IPR045335">
    <property type="entry name" value="FtsQ_C_sf"/>
</dbReference>
<keyword evidence="6" id="KW-1133">Transmembrane helix</keyword>
<name>A0A0H4J2Q2_9PROT</name>
<evidence type="ECO:0000256" key="6">
    <source>
        <dbReference type="ARBA" id="ARBA00022989"/>
    </source>
</evidence>
<evidence type="ECO:0000256" key="5">
    <source>
        <dbReference type="ARBA" id="ARBA00022692"/>
    </source>
</evidence>
<reference evidence="10 11" key="1">
    <citation type="submission" date="2015-03" db="EMBL/GenBank/DDBJ databases">
        <title>Comparative analysis of the OM43 clade including a novel species from Red Sea uncovers genomic and metabolic diversity among marine methylotrophs.</title>
        <authorList>
            <person name="Jimenez-Infante F."/>
            <person name="Ngugi D.K."/>
            <person name="Vinu M."/>
            <person name="Alam I."/>
            <person name="Kamau A."/>
            <person name="Blom J."/>
            <person name="Bajic V.B."/>
            <person name="Stingl U."/>
        </authorList>
    </citation>
    <scope>NUCLEOTIDE SEQUENCE [LARGE SCALE GENOMIC DNA]</scope>
    <source>
        <strain evidence="10 11">MBRSH7</strain>
    </source>
</reference>
<keyword evidence="4" id="KW-0132">Cell division</keyword>
<gene>
    <name evidence="10" type="ORF">VI33_04790</name>
</gene>
<keyword evidence="11" id="KW-1185">Reference proteome</keyword>
<dbReference type="GO" id="GO:0090529">
    <property type="term" value="P:cell septum assembly"/>
    <property type="evidence" value="ECO:0007669"/>
    <property type="project" value="InterPro"/>
</dbReference>
<dbReference type="EMBL" id="CP011002">
    <property type="protein sequence ID" value="AKO66028.1"/>
    <property type="molecule type" value="Genomic_DNA"/>
</dbReference>
<dbReference type="AlphaFoldDB" id="A0A0H4J2Q2"/>
<comment type="subcellular location">
    <subcellularLocation>
        <location evidence="1">Membrane</location>
    </subcellularLocation>
</comment>
<dbReference type="PANTHER" id="PTHR35851:SF1">
    <property type="entry name" value="CELL DIVISION PROTEIN FTSQ"/>
    <property type="match status" value="1"/>
</dbReference>
<keyword evidence="2" id="KW-1003">Cell membrane</keyword>
<feature type="domain" description="POTRA" evidence="9">
    <location>
        <begin position="34"/>
        <end position="103"/>
    </location>
</feature>
<evidence type="ECO:0000256" key="1">
    <source>
        <dbReference type="ARBA" id="ARBA00004370"/>
    </source>
</evidence>
<protein>
    <recommendedName>
        <fullName evidence="9">POTRA domain-containing protein</fullName>
    </recommendedName>
</protein>
<evidence type="ECO:0000313" key="11">
    <source>
        <dbReference type="Proteomes" id="UP000066549"/>
    </source>
</evidence>
<dbReference type="Gene3D" id="3.40.50.11690">
    <property type="entry name" value="Cell division protein FtsQ/DivIB"/>
    <property type="match status" value="1"/>
</dbReference>
<dbReference type="InterPro" id="IPR005548">
    <property type="entry name" value="Cell_div_FtsQ/DivIB_C"/>
</dbReference>
<keyword evidence="8" id="KW-0131">Cell cycle</keyword>
<dbReference type="Gene3D" id="3.10.20.310">
    <property type="entry name" value="membrane protein fhac"/>
    <property type="match status" value="1"/>
</dbReference>
<dbReference type="PROSITE" id="PS51779">
    <property type="entry name" value="POTRA"/>
    <property type="match status" value="1"/>
</dbReference>
<keyword evidence="5" id="KW-0812">Transmembrane</keyword>
<evidence type="ECO:0000313" key="10">
    <source>
        <dbReference type="EMBL" id="AKO66028.1"/>
    </source>
</evidence>
<evidence type="ECO:0000256" key="3">
    <source>
        <dbReference type="ARBA" id="ARBA00022519"/>
    </source>
</evidence>
<organism evidence="10 11">
    <name type="scientific">Methylophilales bacterium MBRS-H7</name>
    <dbReference type="NCBI Taxonomy" id="1623450"/>
    <lineage>
        <taxon>Bacteria</taxon>
        <taxon>Pseudomonadati</taxon>
        <taxon>Pseudomonadota</taxon>
        <taxon>Betaproteobacteria</taxon>
        <taxon>Nitrosomonadales</taxon>
        <taxon>OM43 clade</taxon>
    </lineage>
</organism>
<evidence type="ECO:0000256" key="4">
    <source>
        <dbReference type="ARBA" id="ARBA00022618"/>
    </source>
</evidence>
<evidence type="ECO:0000256" key="2">
    <source>
        <dbReference type="ARBA" id="ARBA00022475"/>
    </source>
</evidence>
<evidence type="ECO:0000256" key="8">
    <source>
        <dbReference type="ARBA" id="ARBA00023306"/>
    </source>
</evidence>
<dbReference type="PANTHER" id="PTHR35851">
    <property type="entry name" value="CELL DIVISION PROTEIN FTSQ"/>
    <property type="match status" value="1"/>
</dbReference>
<evidence type="ECO:0000256" key="7">
    <source>
        <dbReference type="ARBA" id="ARBA00023136"/>
    </source>
</evidence>
<dbReference type="InterPro" id="IPR034746">
    <property type="entry name" value="POTRA"/>
</dbReference>
<dbReference type="GO" id="GO:0016020">
    <property type="term" value="C:membrane"/>
    <property type="evidence" value="ECO:0007669"/>
    <property type="project" value="UniProtKB-SubCell"/>
</dbReference>
<accession>A0A0H4J2Q2</accession>
<keyword evidence="3" id="KW-0997">Cell inner membrane</keyword>